<dbReference type="InterPro" id="IPR036188">
    <property type="entry name" value="FAD/NAD-bd_sf"/>
</dbReference>
<name>A0ABV2GL93_9HYPH</name>
<dbReference type="RefSeq" id="WP_354490166.1">
    <property type="nucleotide sequence ID" value="NZ_JBEPMC010000003.1"/>
</dbReference>
<proteinExistence type="inferred from homology"/>
<dbReference type="EMBL" id="JBEPMC010000003">
    <property type="protein sequence ID" value="MET3579048.1"/>
    <property type="molecule type" value="Genomic_DNA"/>
</dbReference>
<dbReference type="Proteomes" id="UP001549204">
    <property type="component" value="Unassembled WGS sequence"/>
</dbReference>
<evidence type="ECO:0000256" key="1">
    <source>
        <dbReference type="ARBA" id="ARBA00009410"/>
    </source>
</evidence>
<dbReference type="PANTHER" id="PTHR13847">
    <property type="entry name" value="SARCOSINE DEHYDROGENASE-RELATED"/>
    <property type="match status" value="1"/>
</dbReference>
<keyword evidence="5" id="KW-1185">Reference proteome</keyword>
<dbReference type="Gene3D" id="3.50.50.60">
    <property type="entry name" value="FAD/NAD(P)-binding domain"/>
    <property type="match status" value="1"/>
</dbReference>
<evidence type="ECO:0000256" key="2">
    <source>
        <dbReference type="ARBA" id="ARBA00023002"/>
    </source>
</evidence>
<dbReference type="EC" id="1.4.99.-" evidence="4"/>
<dbReference type="SUPFAM" id="SSF51905">
    <property type="entry name" value="FAD/NAD(P)-binding domain"/>
    <property type="match status" value="1"/>
</dbReference>
<evidence type="ECO:0000313" key="4">
    <source>
        <dbReference type="EMBL" id="MET3579048.1"/>
    </source>
</evidence>
<sequence length="413" mass="44994">MRVVVLGGGVVGITTAYQLQNDGHDVALIERNSEVAAETSWGNAGMIAPGHSFVWSSPKAPMTLLKSLVLKDQALRFKFSADPRLYTWSWLFLMECTAAKARRNTLLKHRLAAYSQAVLREVVADEQIDYDRNDRGIVYFHRSQQALDSGVEHMKLLQSDGQEIEVLDRDAIVALDPSLASAKDKIAGGIYCPTDETGDPAKFTRALATKIVARGGAIHTDTTITGVETSGDAVAQVLTDKEPFRGDAYVLALGSHSPALAGKIGIRLPIYPIKGYSLTIPIGNRPLPPTIASVDEHNLVAISRFGDRIRVTATAEFAGYDTSHKPADFAFMKGVTQELYPEGADYDRAEMWAGLRPMTPNNLPTFGRQRLRNLFLNTGHGHIGWTMSHGSARITADLIAGRTPAIPMDDLLT</sequence>
<accession>A0ABV2GL93</accession>
<dbReference type="SUPFAM" id="SSF54373">
    <property type="entry name" value="FAD-linked reductases, C-terminal domain"/>
    <property type="match status" value="1"/>
</dbReference>
<comment type="caution">
    <text evidence="4">The sequence shown here is derived from an EMBL/GenBank/DDBJ whole genome shotgun (WGS) entry which is preliminary data.</text>
</comment>
<evidence type="ECO:0000313" key="5">
    <source>
        <dbReference type="Proteomes" id="UP001549204"/>
    </source>
</evidence>
<protein>
    <submittedName>
        <fullName evidence="4">D-amino-acid dehydrogenase</fullName>
        <ecNumber evidence="4">1.4.99.-</ecNumber>
    </submittedName>
</protein>
<evidence type="ECO:0000259" key="3">
    <source>
        <dbReference type="Pfam" id="PF01266"/>
    </source>
</evidence>
<gene>
    <name evidence="4" type="ORF">ABID19_002073</name>
</gene>
<dbReference type="PANTHER" id="PTHR13847:SF280">
    <property type="entry name" value="D-AMINO ACID DEHYDROGENASE"/>
    <property type="match status" value="1"/>
</dbReference>
<organism evidence="4 5">
    <name type="scientific">Mesorhizobium robiniae</name>
    <dbReference type="NCBI Taxonomy" id="559315"/>
    <lineage>
        <taxon>Bacteria</taxon>
        <taxon>Pseudomonadati</taxon>
        <taxon>Pseudomonadota</taxon>
        <taxon>Alphaproteobacteria</taxon>
        <taxon>Hyphomicrobiales</taxon>
        <taxon>Phyllobacteriaceae</taxon>
        <taxon>Mesorhizobium</taxon>
    </lineage>
</organism>
<feature type="domain" description="FAD dependent oxidoreductase" evidence="3">
    <location>
        <begin position="2"/>
        <end position="398"/>
    </location>
</feature>
<comment type="similarity">
    <text evidence="1">Belongs to the DadA oxidoreductase family.</text>
</comment>
<reference evidence="4 5" key="1">
    <citation type="submission" date="2024-06" db="EMBL/GenBank/DDBJ databases">
        <title>Genomic Encyclopedia of Type Strains, Phase IV (KMG-IV): sequencing the most valuable type-strain genomes for metagenomic binning, comparative biology and taxonomic classification.</title>
        <authorList>
            <person name="Goeker M."/>
        </authorList>
    </citation>
    <scope>NUCLEOTIDE SEQUENCE [LARGE SCALE GENOMIC DNA]</scope>
    <source>
        <strain evidence="4 5">DSM 100022</strain>
    </source>
</reference>
<dbReference type="Gene3D" id="3.30.9.10">
    <property type="entry name" value="D-Amino Acid Oxidase, subunit A, domain 2"/>
    <property type="match status" value="1"/>
</dbReference>
<dbReference type="NCBIfam" id="NF001933">
    <property type="entry name" value="PRK00711.1"/>
    <property type="match status" value="1"/>
</dbReference>
<dbReference type="GO" id="GO:0016491">
    <property type="term" value="F:oxidoreductase activity"/>
    <property type="evidence" value="ECO:0007669"/>
    <property type="project" value="UniProtKB-KW"/>
</dbReference>
<dbReference type="InterPro" id="IPR006076">
    <property type="entry name" value="FAD-dep_OxRdtase"/>
</dbReference>
<dbReference type="Pfam" id="PF01266">
    <property type="entry name" value="DAO"/>
    <property type="match status" value="1"/>
</dbReference>
<keyword evidence="2 4" id="KW-0560">Oxidoreductase</keyword>